<dbReference type="GO" id="GO:0004650">
    <property type="term" value="F:polygalacturonase activity"/>
    <property type="evidence" value="ECO:0007669"/>
    <property type="project" value="InterPro"/>
</dbReference>
<evidence type="ECO:0000256" key="4">
    <source>
        <dbReference type="ARBA" id="ARBA00022729"/>
    </source>
</evidence>
<dbReference type="AlphaFoldDB" id="M5FW69"/>
<dbReference type="EC" id="3.2.1.67" evidence="12"/>
<dbReference type="EMBL" id="JH795866">
    <property type="protein sequence ID" value="EJU00614.1"/>
    <property type="molecule type" value="Genomic_DNA"/>
</dbReference>
<comment type="similarity">
    <text evidence="2 16">Belongs to the glycosyl hydrolase 28 family.</text>
</comment>
<name>M5FW69_DACPD</name>
<evidence type="ECO:0000256" key="10">
    <source>
        <dbReference type="ARBA" id="ARBA00023316"/>
    </source>
</evidence>
<keyword evidence="8" id="KW-0325">Glycoprotein</keyword>
<keyword evidence="7" id="KW-1015">Disulfide bond</keyword>
<proteinExistence type="inferred from homology"/>
<keyword evidence="10" id="KW-0961">Cell wall biogenesis/degradation</keyword>
<keyword evidence="3" id="KW-0964">Secreted</keyword>
<evidence type="ECO:0000313" key="18">
    <source>
        <dbReference type="EMBL" id="EJU00614.1"/>
    </source>
</evidence>
<evidence type="ECO:0000256" key="7">
    <source>
        <dbReference type="ARBA" id="ARBA00023157"/>
    </source>
</evidence>
<keyword evidence="18" id="KW-0456">Lyase</keyword>
<evidence type="ECO:0000256" key="5">
    <source>
        <dbReference type="ARBA" id="ARBA00022737"/>
    </source>
</evidence>
<dbReference type="GO" id="GO:0071555">
    <property type="term" value="P:cell wall organization"/>
    <property type="evidence" value="ECO:0007669"/>
    <property type="project" value="UniProtKB-KW"/>
</dbReference>
<dbReference type="GO" id="GO:0016829">
    <property type="term" value="F:lyase activity"/>
    <property type="evidence" value="ECO:0007669"/>
    <property type="project" value="UniProtKB-KW"/>
</dbReference>
<evidence type="ECO:0000256" key="6">
    <source>
        <dbReference type="ARBA" id="ARBA00022801"/>
    </source>
</evidence>
<dbReference type="Proteomes" id="UP000030653">
    <property type="component" value="Unassembled WGS sequence"/>
</dbReference>
<keyword evidence="6 16" id="KW-0378">Hydrolase</keyword>
<protein>
    <recommendedName>
        <fullName evidence="12">galacturonan 1,4-alpha-galacturonidase</fullName>
        <ecNumber evidence="12">3.2.1.67</ecNumber>
    </recommendedName>
    <alternativeName>
        <fullName evidence="13">Galacturan 1,4-alpha-galacturonidase C</fullName>
    </alternativeName>
    <alternativeName>
        <fullName evidence="14">Poly(1,4-alpha-D-galacturonide)galacturonohydrolase C</fullName>
    </alternativeName>
</protein>
<evidence type="ECO:0000256" key="3">
    <source>
        <dbReference type="ARBA" id="ARBA00022525"/>
    </source>
</evidence>
<dbReference type="OMA" id="RFKSWIG"/>
<comment type="function">
    <text evidence="11">Specific in hydrolyzing the terminal glycosidic bond of polygalacturonic acid and oligogalacturonates.</text>
</comment>
<dbReference type="GO" id="GO:0005576">
    <property type="term" value="C:extracellular region"/>
    <property type="evidence" value="ECO:0007669"/>
    <property type="project" value="UniProtKB-SubCell"/>
</dbReference>
<evidence type="ECO:0000256" key="1">
    <source>
        <dbReference type="ARBA" id="ARBA00004613"/>
    </source>
</evidence>
<dbReference type="InterPro" id="IPR000743">
    <property type="entry name" value="Glyco_hydro_28"/>
</dbReference>
<dbReference type="RefSeq" id="XP_040627511.1">
    <property type="nucleotide sequence ID" value="XM_040776924.1"/>
</dbReference>
<evidence type="ECO:0000256" key="12">
    <source>
        <dbReference type="ARBA" id="ARBA00038933"/>
    </source>
</evidence>
<gene>
    <name evidence="18" type="ORF">DACRYDRAFT_89628</name>
</gene>
<dbReference type="STRING" id="1858805.M5FW69"/>
<dbReference type="OrthoDB" id="187139at2759"/>
<keyword evidence="9 16" id="KW-0326">Glycosidase</keyword>
<comment type="catalytic activity">
    <reaction evidence="15">
        <text>[(1-&gt;4)-alpha-D-galacturonosyl](n) + H2O = alpha-D-galacturonate + [(1-&gt;4)-alpha-D-galacturonosyl](n-1)</text>
        <dbReference type="Rhea" id="RHEA:14117"/>
        <dbReference type="Rhea" id="RHEA-COMP:14570"/>
        <dbReference type="Rhea" id="RHEA-COMP:14572"/>
        <dbReference type="ChEBI" id="CHEBI:15377"/>
        <dbReference type="ChEBI" id="CHEBI:58658"/>
        <dbReference type="ChEBI" id="CHEBI:140523"/>
        <dbReference type="EC" id="3.2.1.67"/>
    </reaction>
</comment>
<dbReference type="InterPro" id="IPR011050">
    <property type="entry name" value="Pectin_lyase_fold/virulence"/>
</dbReference>
<organism evidence="18 19">
    <name type="scientific">Dacryopinax primogenitus (strain DJM 731)</name>
    <name type="common">Brown rot fungus</name>
    <dbReference type="NCBI Taxonomy" id="1858805"/>
    <lineage>
        <taxon>Eukaryota</taxon>
        <taxon>Fungi</taxon>
        <taxon>Dikarya</taxon>
        <taxon>Basidiomycota</taxon>
        <taxon>Agaricomycotina</taxon>
        <taxon>Dacrymycetes</taxon>
        <taxon>Dacrymycetales</taxon>
        <taxon>Dacrymycetaceae</taxon>
        <taxon>Dacryopinax</taxon>
    </lineage>
</organism>
<evidence type="ECO:0000256" key="15">
    <source>
        <dbReference type="ARBA" id="ARBA00048766"/>
    </source>
</evidence>
<evidence type="ECO:0000256" key="2">
    <source>
        <dbReference type="ARBA" id="ARBA00008834"/>
    </source>
</evidence>
<dbReference type="GO" id="GO:0047911">
    <property type="term" value="F:galacturan 1,4-alpha-galacturonidase activity"/>
    <property type="evidence" value="ECO:0007669"/>
    <property type="project" value="UniProtKB-EC"/>
</dbReference>
<feature type="signal peptide" evidence="17">
    <location>
        <begin position="1"/>
        <end position="17"/>
    </location>
</feature>
<evidence type="ECO:0000256" key="16">
    <source>
        <dbReference type="RuleBase" id="RU361169"/>
    </source>
</evidence>
<dbReference type="HOGENOM" id="CLU_016031_1_2_1"/>
<dbReference type="SUPFAM" id="SSF51126">
    <property type="entry name" value="Pectin lyase-like"/>
    <property type="match status" value="1"/>
</dbReference>
<dbReference type="GeneID" id="63691986"/>
<sequence>MALLLVTTLCLVLSAFAQPCVIPHKPHGDDTPSFHHALSTCSSRTLLFSPNTSYNFWTPLGNLSLPRDMHQVQVQVNASASGYWLYFTGKNVTLVGSGEQYWGWINSYGQQWWDSGNQIARPHLLGFAVTNGQLLNLKFHQPIAWTVSLASASNIYVRNTLIDARSTGGFPFNTDGFDATGSDLLIEDSVVLNGDDALAVGQDSIGTRNVTFWRTYVGFHSHGASIGSLGKDPSQPANVSDVLIEDVFFHNTLYGARFKSWVGGTGLARNVTYRNIGCQNVTFPLYITQSYVDQNSPGGARVNNASVVMRDFTYDGFWGTINTYQPGDESCISDPCWYYEPGADRTQAILFRCNPGACQDFSVQNINLRPENGVPATIICNNPAVNSSNPGYECVNGTFVPLY</sequence>
<evidence type="ECO:0000256" key="8">
    <source>
        <dbReference type="ARBA" id="ARBA00023180"/>
    </source>
</evidence>
<evidence type="ECO:0000256" key="17">
    <source>
        <dbReference type="SAM" id="SignalP"/>
    </source>
</evidence>
<evidence type="ECO:0000256" key="11">
    <source>
        <dbReference type="ARBA" id="ARBA00037312"/>
    </source>
</evidence>
<evidence type="ECO:0000256" key="13">
    <source>
        <dbReference type="ARBA" id="ARBA00041474"/>
    </source>
</evidence>
<evidence type="ECO:0000256" key="9">
    <source>
        <dbReference type="ARBA" id="ARBA00023295"/>
    </source>
</evidence>
<evidence type="ECO:0000313" key="19">
    <source>
        <dbReference type="Proteomes" id="UP000030653"/>
    </source>
</evidence>
<keyword evidence="19" id="KW-1185">Reference proteome</keyword>
<dbReference type="InterPro" id="IPR012334">
    <property type="entry name" value="Pectin_lyas_fold"/>
</dbReference>
<keyword evidence="5" id="KW-0677">Repeat</keyword>
<dbReference type="PANTHER" id="PTHR31736:SF11">
    <property type="entry name" value="EXOPOLYGALACTURONASE C-RELATED"/>
    <property type="match status" value="1"/>
</dbReference>
<dbReference type="Gene3D" id="2.160.20.10">
    <property type="entry name" value="Single-stranded right-handed beta-helix, Pectin lyase-like"/>
    <property type="match status" value="1"/>
</dbReference>
<keyword evidence="4 17" id="KW-0732">Signal</keyword>
<dbReference type="PANTHER" id="PTHR31736">
    <property type="match status" value="1"/>
</dbReference>
<dbReference type="Pfam" id="PF00295">
    <property type="entry name" value="Glyco_hydro_28"/>
    <property type="match status" value="1"/>
</dbReference>
<comment type="subcellular location">
    <subcellularLocation>
        <location evidence="1">Secreted</location>
    </subcellularLocation>
</comment>
<dbReference type="GO" id="GO:0005975">
    <property type="term" value="P:carbohydrate metabolic process"/>
    <property type="evidence" value="ECO:0007669"/>
    <property type="project" value="InterPro"/>
</dbReference>
<reference evidence="18 19" key="1">
    <citation type="journal article" date="2012" name="Science">
        <title>The Paleozoic origin of enzymatic lignin decomposition reconstructed from 31 fungal genomes.</title>
        <authorList>
            <person name="Floudas D."/>
            <person name="Binder M."/>
            <person name="Riley R."/>
            <person name="Barry K."/>
            <person name="Blanchette R.A."/>
            <person name="Henrissat B."/>
            <person name="Martinez A.T."/>
            <person name="Otillar R."/>
            <person name="Spatafora J.W."/>
            <person name="Yadav J.S."/>
            <person name="Aerts A."/>
            <person name="Benoit I."/>
            <person name="Boyd A."/>
            <person name="Carlson A."/>
            <person name="Copeland A."/>
            <person name="Coutinho P.M."/>
            <person name="de Vries R.P."/>
            <person name="Ferreira P."/>
            <person name="Findley K."/>
            <person name="Foster B."/>
            <person name="Gaskell J."/>
            <person name="Glotzer D."/>
            <person name="Gorecki P."/>
            <person name="Heitman J."/>
            <person name="Hesse C."/>
            <person name="Hori C."/>
            <person name="Igarashi K."/>
            <person name="Jurgens J.A."/>
            <person name="Kallen N."/>
            <person name="Kersten P."/>
            <person name="Kohler A."/>
            <person name="Kuees U."/>
            <person name="Kumar T.K.A."/>
            <person name="Kuo A."/>
            <person name="LaButti K."/>
            <person name="Larrondo L.F."/>
            <person name="Lindquist E."/>
            <person name="Ling A."/>
            <person name="Lombard V."/>
            <person name="Lucas S."/>
            <person name="Lundell T."/>
            <person name="Martin R."/>
            <person name="McLaughlin D.J."/>
            <person name="Morgenstern I."/>
            <person name="Morin E."/>
            <person name="Murat C."/>
            <person name="Nagy L.G."/>
            <person name="Nolan M."/>
            <person name="Ohm R.A."/>
            <person name="Patyshakuliyeva A."/>
            <person name="Rokas A."/>
            <person name="Ruiz-Duenas F.J."/>
            <person name="Sabat G."/>
            <person name="Salamov A."/>
            <person name="Samejima M."/>
            <person name="Schmutz J."/>
            <person name="Slot J.C."/>
            <person name="St John F."/>
            <person name="Stenlid J."/>
            <person name="Sun H."/>
            <person name="Sun S."/>
            <person name="Syed K."/>
            <person name="Tsang A."/>
            <person name="Wiebenga A."/>
            <person name="Young D."/>
            <person name="Pisabarro A."/>
            <person name="Eastwood D.C."/>
            <person name="Martin F."/>
            <person name="Cullen D."/>
            <person name="Grigoriev I.V."/>
            <person name="Hibbett D.S."/>
        </authorList>
    </citation>
    <scope>NUCLEOTIDE SEQUENCE [LARGE SCALE GENOMIC DNA]</scope>
    <source>
        <strain evidence="18 19">DJM-731 SS1</strain>
    </source>
</reference>
<feature type="chain" id="PRO_5004067360" description="galacturonan 1,4-alpha-galacturonidase" evidence="17">
    <location>
        <begin position="18"/>
        <end position="403"/>
    </location>
</feature>
<evidence type="ECO:0000256" key="14">
    <source>
        <dbReference type="ARBA" id="ARBA00042262"/>
    </source>
</evidence>
<accession>M5FW69</accession>